<dbReference type="PANTHER" id="PTHR43537">
    <property type="entry name" value="TRANSCRIPTIONAL REGULATOR, GNTR FAMILY"/>
    <property type="match status" value="1"/>
</dbReference>
<dbReference type="PANTHER" id="PTHR43537:SF5">
    <property type="entry name" value="UXU OPERON TRANSCRIPTIONAL REGULATOR"/>
    <property type="match status" value="1"/>
</dbReference>
<protein>
    <submittedName>
        <fullName evidence="5">Regulatory protein GntR HTH</fullName>
    </submittedName>
</protein>
<keyword evidence="6" id="KW-1185">Reference proteome</keyword>
<dbReference type="GO" id="GO:0003700">
    <property type="term" value="F:DNA-binding transcription factor activity"/>
    <property type="evidence" value="ECO:0007669"/>
    <property type="project" value="InterPro"/>
</dbReference>
<dbReference type="STRING" id="580340.Tlie_1865"/>
<gene>
    <name evidence="5" type="ordered locus">Tlie_1865</name>
</gene>
<evidence type="ECO:0000313" key="5">
    <source>
        <dbReference type="EMBL" id="AER67574.1"/>
    </source>
</evidence>
<evidence type="ECO:0000256" key="2">
    <source>
        <dbReference type="ARBA" id="ARBA00023125"/>
    </source>
</evidence>
<dbReference type="PRINTS" id="PR00035">
    <property type="entry name" value="HTHGNTR"/>
</dbReference>
<dbReference type="GO" id="GO:0003677">
    <property type="term" value="F:DNA binding"/>
    <property type="evidence" value="ECO:0007669"/>
    <property type="project" value="UniProtKB-KW"/>
</dbReference>
<reference evidence="6" key="1">
    <citation type="submission" date="2011-10" db="EMBL/GenBank/DDBJ databases">
        <title>The complete genome of chromosome of Thermovirga lienii DSM 17291.</title>
        <authorList>
            <consortium name="US DOE Joint Genome Institute (JGI-PGF)"/>
            <person name="Lucas S."/>
            <person name="Copeland A."/>
            <person name="Lapidus A."/>
            <person name="Glavina del Rio T."/>
            <person name="Dalin E."/>
            <person name="Tice H."/>
            <person name="Bruce D."/>
            <person name="Goodwin L."/>
            <person name="Pitluck S."/>
            <person name="Peters L."/>
            <person name="Mikhailova N."/>
            <person name="Saunders E."/>
            <person name="Kyrpides N."/>
            <person name="Mavromatis K."/>
            <person name="Ivanova N."/>
            <person name="Last F.I."/>
            <person name="Brettin T."/>
            <person name="Detter J.C."/>
            <person name="Han C."/>
            <person name="Larimer F."/>
            <person name="Land M."/>
            <person name="Hauser L."/>
            <person name="Markowitz V."/>
            <person name="Cheng J.-F."/>
            <person name="Hugenholtz P."/>
            <person name="Woyke T."/>
            <person name="Wu D."/>
            <person name="Spring S."/>
            <person name="Schroeder M."/>
            <person name="Brambilla E.-M."/>
            <person name="Klenk H.-P."/>
            <person name="Eisen J.A."/>
        </authorList>
    </citation>
    <scope>NUCLEOTIDE SEQUENCE [LARGE SCALE GENOMIC DNA]</scope>
    <source>
        <strain evidence="6">ATCC BAA-1197 / DSM 17291 / Cas60314</strain>
    </source>
</reference>
<evidence type="ECO:0000256" key="3">
    <source>
        <dbReference type="ARBA" id="ARBA00023163"/>
    </source>
</evidence>
<dbReference type="SMART" id="SM00345">
    <property type="entry name" value="HTH_GNTR"/>
    <property type="match status" value="1"/>
</dbReference>
<dbReference type="InterPro" id="IPR000524">
    <property type="entry name" value="Tscrpt_reg_HTH_GntR"/>
</dbReference>
<dbReference type="Proteomes" id="UP000005868">
    <property type="component" value="Chromosome"/>
</dbReference>
<accession>G7V940</accession>
<dbReference type="Gene3D" id="1.10.10.10">
    <property type="entry name" value="Winged helix-like DNA-binding domain superfamily/Winged helix DNA-binding domain"/>
    <property type="match status" value="1"/>
</dbReference>
<evidence type="ECO:0000256" key="1">
    <source>
        <dbReference type="ARBA" id="ARBA00023015"/>
    </source>
</evidence>
<feature type="domain" description="HTH gntR-type" evidence="4">
    <location>
        <begin position="2"/>
        <end position="65"/>
    </location>
</feature>
<organism evidence="5 6">
    <name type="scientific">Thermovirga lienii (strain ATCC BAA-1197 / DSM 17291 / Cas60314)</name>
    <dbReference type="NCBI Taxonomy" id="580340"/>
    <lineage>
        <taxon>Bacteria</taxon>
        <taxon>Thermotogati</taxon>
        <taxon>Synergistota</taxon>
        <taxon>Synergistia</taxon>
        <taxon>Synergistales</taxon>
        <taxon>Thermovirgaceae</taxon>
        <taxon>Thermovirga</taxon>
    </lineage>
</organism>
<proteinExistence type="predicted"/>
<dbReference type="InterPro" id="IPR036388">
    <property type="entry name" value="WH-like_DNA-bd_sf"/>
</dbReference>
<dbReference type="InterPro" id="IPR036390">
    <property type="entry name" value="WH_DNA-bd_sf"/>
</dbReference>
<name>G7V940_THELD</name>
<evidence type="ECO:0000259" key="4">
    <source>
        <dbReference type="PROSITE" id="PS50949"/>
    </source>
</evidence>
<sequence>MRMTRREVAILIYKHIKEERFGGGNKLPSERELADMFGITRTLVREALAILEAFGVIEIRDRQGR</sequence>
<keyword evidence="1" id="KW-0805">Transcription regulation</keyword>
<dbReference type="Pfam" id="PF00392">
    <property type="entry name" value="GntR"/>
    <property type="match status" value="1"/>
</dbReference>
<dbReference type="SUPFAM" id="SSF46785">
    <property type="entry name" value="Winged helix' DNA-binding domain"/>
    <property type="match status" value="1"/>
</dbReference>
<dbReference type="HOGENOM" id="CLU_2848408_0_0_0"/>
<dbReference type="EMBL" id="CP003096">
    <property type="protein sequence ID" value="AER67574.1"/>
    <property type="molecule type" value="Genomic_DNA"/>
</dbReference>
<dbReference type="KEGG" id="tli:Tlie_1865"/>
<reference evidence="5 6" key="2">
    <citation type="journal article" date="2012" name="Stand. Genomic Sci.">
        <title>Genome sequence of the moderately thermophilic, amino-acid-degrading and sulfur-reducing bacterium Thermovirga lienii type strain (Cas60314(T)).</title>
        <authorList>
            <person name="Goker M."/>
            <person name="Saunders E."/>
            <person name="Lapidus A."/>
            <person name="Nolan M."/>
            <person name="Lucas S."/>
            <person name="Hammon N."/>
            <person name="Deshpande S."/>
            <person name="Cheng J.F."/>
            <person name="Han C."/>
            <person name="Tapia R."/>
            <person name="Goodwin L.A."/>
            <person name="Pitluck S."/>
            <person name="Liolios K."/>
            <person name="Mavromatis K."/>
            <person name="Pagani I."/>
            <person name="Ivanova N."/>
            <person name="Mikhailova N."/>
            <person name="Pati A."/>
            <person name="Chen A."/>
            <person name="Palaniappan K."/>
            <person name="Land M."/>
            <person name="Chang Y.J."/>
            <person name="Jeffries C.D."/>
            <person name="Brambilla E.M."/>
            <person name="Rohde M."/>
            <person name="Spring S."/>
            <person name="Detter J.C."/>
            <person name="Woyke T."/>
            <person name="Bristow J."/>
            <person name="Eisen J.A."/>
            <person name="Markowitz V."/>
            <person name="Hugenholtz P."/>
            <person name="Kyrpides N.C."/>
            <person name="Klenk H.P."/>
        </authorList>
    </citation>
    <scope>NUCLEOTIDE SEQUENCE [LARGE SCALE GENOMIC DNA]</scope>
    <source>
        <strain evidence="6">ATCC BAA-1197 / DSM 17291 / Cas60314</strain>
    </source>
</reference>
<keyword evidence="3" id="KW-0804">Transcription</keyword>
<dbReference type="AlphaFoldDB" id="G7V940"/>
<dbReference type="eggNOG" id="COG2186">
    <property type="taxonomic scope" value="Bacteria"/>
</dbReference>
<evidence type="ECO:0000313" key="6">
    <source>
        <dbReference type="Proteomes" id="UP000005868"/>
    </source>
</evidence>
<keyword evidence="2" id="KW-0238">DNA-binding</keyword>
<dbReference type="PROSITE" id="PS50949">
    <property type="entry name" value="HTH_GNTR"/>
    <property type="match status" value="1"/>
</dbReference>